<comment type="subcellular location">
    <subcellularLocation>
        <location evidence="1">Membrane</location>
        <topology evidence="1">Single-pass membrane protein</topology>
    </subcellularLocation>
</comment>
<evidence type="ECO:0000256" key="3">
    <source>
        <dbReference type="ARBA" id="ARBA00022989"/>
    </source>
</evidence>
<dbReference type="SMART" id="SM00271">
    <property type="entry name" value="DnaJ"/>
    <property type="match status" value="1"/>
</dbReference>
<protein>
    <submittedName>
        <fullName evidence="9">DnaJ domain-containing protein</fullName>
    </submittedName>
</protein>
<evidence type="ECO:0000256" key="2">
    <source>
        <dbReference type="ARBA" id="ARBA00022692"/>
    </source>
</evidence>
<dbReference type="InterPro" id="IPR001623">
    <property type="entry name" value="DnaJ_domain"/>
</dbReference>
<dbReference type="CDD" id="cd06257">
    <property type="entry name" value="DnaJ"/>
    <property type="match status" value="1"/>
</dbReference>
<evidence type="ECO:0000256" key="7">
    <source>
        <dbReference type="SAM" id="Phobius"/>
    </source>
</evidence>
<evidence type="ECO:0000256" key="4">
    <source>
        <dbReference type="ARBA" id="ARBA00023136"/>
    </source>
</evidence>
<evidence type="ECO:0000313" key="9">
    <source>
        <dbReference type="EMBL" id="SEQ12187.1"/>
    </source>
</evidence>
<accession>A0A1H9DFV1</accession>
<keyword evidence="5" id="KW-0143">Chaperone</keyword>
<keyword evidence="2 7" id="KW-0812">Transmembrane</keyword>
<evidence type="ECO:0000256" key="6">
    <source>
        <dbReference type="ARBA" id="ARBA00038105"/>
    </source>
</evidence>
<dbReference type="Pfam" id="PF00226">
    <property type="entry name" value="DnaJ"/>
    <property type="match status" value="1"/>
</dbReference>
<feature type="transmembrane region" description="Helical" evidence="7">
    <location>
        <begin position="55"/>
        <end position="77"/>
    </location>
</feature>
<feature type="domain" description="J" evidence="8">
    <location>
        <begin position="185"/>
        <end position="238"/>
    </location>
</feature>
<dbReference type="STRING" id="355243.SAMN03080615_00523"/>
<dbReference type="Proteomes" id="UP000198749">
    <property type="component" value="Unassembled WGS sequence"/>
</dbReference>
<comment type="similarity">
    <text evidence="6">Belongs to the TIM14 family.</text>
</comment>
<dbReference type="InterPro" id="IPR036869">
    <property type="entry name" value="J_dom_sf"/>
</dbReference>
<keyword evidence="10" id="KW-1185">Reference proteome</keyword>
<evidence type="ECO:0000259" key="8">
    <source>
        <dbReference type="PROSITE" id="PS50076"/>
    </source>
</evidence>
<dbReference type="AlphaFoldDB" id="A0A1H9DFV1"/>
<keyword evidence="4 7" id="KW-0472">Membrane</keyword>
<evidence type="ECO:0000313" key="10">
    <source>
        <dbReference type="Proteomes" id="UP000198749"/>
    </source>
</evidence>
<dbReference type="PROSITE" id="PS50076">
    <property type="entry name" value="DNAJ_2"/>
    <property type="match status" value="1"/>
</dbReference>
<dbReference type="OrthoDB" id="9811070at2"/>
<keyword evidence="3 7" id="KW-1133">Transmembrane helix</keyword>
<feature type="transmembrane region" description="Helical" evidence="7">
    <location>
        <begin position="33"/>
        <end position="49"/>
    </location>
</feature>
<sequence length="238" mass="26920">MNPIVLILLGLILLGWILWLRRKSPADQRKANLMLLAGVIMAALLYLLVTGKLNWIAALVAISLPFVRRFIPLFPLLGKLFRHYQSKQQGGANRSEVNSRILKMRLDHDSGSLEGEVIEGPLQGRQLATLSESEFIELLNYCRKTDKQSARLLETYLDKRFGDSWRKDDTADQNSNNSELSESDRAYQILGLEPGASKEEVIEAHRRLMQKLHPDRGGSDYLAAEINQAKDLLLKLLS</sequence>
<feature type="transmembrane region" description="Helical" evidence="7">
    <location>
        <begin position="6"/>
        <end position="21"/>
    </location>
</feature>
<gene>
    <name evidence="9" type="ORF">SAMN03080615_00523</name>
</gene>
<name>A0A1H9DFV1_9GAMM</name>
<organism evidence="9 10">
    <name type="scientific">Amphritea atlantica</name>
    <dbReference type="NCBI Taxonomy" id="355243"/>
    <lineage>
        <taxon>Bacteria</taxon>
        <taxon>Pseudomonadati</taxon>
        <taxon>Pseudomonadota</taxon>
        <taxon>Gammaproteobacteria</taxon>
        <taxon>Oceanospirillales</taxon>
        <taxon>Oceanospirillaceae</taxon>
        <taxon>Amphritea</taxon>
    </lineage>
</organism>
<dbReference type="GO" id="GO:0016020">
    <property type="term" value="C:membrane"/>
    <property type="evidence" value="ECO:0007669"/>
    <property type="project" value="UniProtKB-SubCell"/>
</dbReference>
<dbReference type="EMBL" id="FOGB01000001">
    <property type="protein sequence ID" value="SEQ12187.1"/>
    <property type="molecule type" value="Genomic_DNA"/>
</dbReference>
<dbReference type="PRINTS" id="PR00625">
    <property type="entry name" value="JDOMAIN"/>
</dbReference>
<reference evidence="10" key="1">
    <citation type="submission" date="2016-10" db="EMBL/GenBank/DDBJ databases">
        <authorList>
            <person name="Varghese N."/>
            <person name="Submissions S."/>
        </authorList>
    </citation>
    <scope>NUCLEOTIDE SEQUENCE [LARGE SCALE GENOMIC DNA]</scope>
    <source>
        <strain evidence="10">DSM 18887</strain>
    </source>
</reference>
<dbReference type="SUPFAM" id="SSF46565">
    <property type="entry name" value="Chaperone J-domain"/>
    <property type="match status" value="1"/>
</dbReference>
<dbReference type="RefSeq" id="WP_091353511.1">
    <property type="nucleotide sequence ID" value="NZ_AP025284.1"/>
</dbReference>
<dbReference type="PANTHER" id="PTHR12763">
    <property type="match status" value="1"/>
</dbReference>
<proteinExistence type="inferred from homology"/>
<dbReference type="Gene3D" id="1.10.287.110">
    <property type="entry name" value="DnaJ domain"/>
    <property type="match status" value="1"/>
</dbReference>
<evidence type="ECO:0000256" key="1">
    <source>
        <dbReference type="ARBA" id="ARBA00004167"/>
    </source>
</evidence>
<evidence type="ECO:0000256" key="5">
    <source>
        <dbReference type="ARBA" id="ARBA00023186"/>
    </source>
</evidence>
<dbReference type="PANTHER" id="PTHR12763:SF28">
    <property type="entry name" value="GEO10507P1-RELATED"/>
    <property type="match status" value="1"/>
</dbReference>